<sequence>MGTEVWTIDALIELLKHERDQMADDEKPYILIGTHAEETLTFEILDNGLFQMGTHIYAGLTEGENGLMGMKVNTDLQGCLIADPEQVAEDAKAAAITVDRVRDEIIQDADREDEQAGNGEYEDYGGDHT</sequence>
<feature type="region of interest" description="Disordered" evidence="1">
    <location>
        <begin position="105"/>
        <end position="129"/>
    </location>
</feature>
<reference evidence="2 3" key="1">
    <citation type="submission" date="2020-06" db="EMBL/GenBank/DDBJ databases">
        <title>Haloterrigena sp. nov., an extremely halophilic archaeon isolated from a saline sediment.</title>
        <authorList>
            <person name="Liu B.-B."/>
        </authorList>
    </citation>
    <scope>NUCLEOTIDE SEQUENCE [LARGE SCALE GENOMIC DNA]</scope>
    <source>
        <strain evidence="2 3">SYSU A558-1</strain>
    </source>
</reference>
<evidence type="ECO:0000313" key="3">
    <source>
        <dbReference type="Proteomes" id="UP001016761"/>
    </source>
</evidence>
<comment type="caution">
    <text evidence="2">The sequence shown here is derived from an EMBL/GenBank/DDBJ whole genome shotgun (WGS) entry which is preliminary data.</text>
</comment>
<accession>A0ABX2LH27</accession>
<dbReference type="EMBL" id="JABUQZ010000001">
    <property type="protein sequence ID" value="NUC74750.1"/>
    <property type="molecule type" value="Genomic_DNA"/>
</dbReference>
<evidence type="ECO:0000256" key="1">
    <source>
        <dbReference type="SAM" id="MobiDB-lite"/>
    </source>
</evidence>
<organism evidence="2 3">
    <name type="scientific">Haloterrigena gelatinilytica</name>
    <dbReference type="NCBI Taxonomy" id="2741724"/>
    <lineage>
        <taxon>Archaea</taxon>
        <taxon>Methanobacteriati</taxon>
        <taxon>Methanobacteriota</taxon>
        <taxon>Stenosarchaea group</taxon>
        <taxon>Halobacteria</taxon>
        <taxon>Halobacteriales</taxon>
        <taxon>Natrialbaceae</taxon>
        <taxon>Haloterrigena</taxon>
    </lineage>
</organism>
<dbReference type="RefSeq" id="WP_174682461.1">
    <property type="nucleotide sequence ID" value="NZ_JABUQZ010000001.1"/>
</dbReference>
<evidence type="ECO:0000313" key="2">
    <source>
        <dbReference type="EMBL" id="NUC74750.1"/>
    </source>
</evidence>
<protein>
    <submittedName>
        <fullName evidence="2">Uncharacterized protein</fullName>
    </submittedName>
</protein>
<dbReference type="Proteomes" id="UP001016761">
    <property type="component" value="Unassembled WGS sequence"/>
</dbReference>
<name>A0ABX2LH27_9EURY</name>
<feature type="compositionally biased region" description="Acidic residues" evidence="1">
    <location>
        <begin position="110"/>
        <end position="129"/>
    </location>
</feature>
<proteinExistence type="predicted"/>
<keyword evidence="3" id="KW-1185">Reference proteome</keyword>
<gene>
    <name evidence="2" type="ORF">HTZ84_21035</name>
</gene>